<evidence type="ECO:0000256" key="13">
    <source>
        <dbReference type="ARBA" id="ARBA00022989"/>
    </source>
</evidence>
<evidence type="ECO:0000256" key="19">
    <source>
        <dbReference type="SAM" id="Phobius"/>
    </source>
</evidence>
<dbReference type="AlphaFoldDB" id="A4BS27"/>
<keyword evidence="21" id="KW-1185">Reference proteome</keyword>
<keyword evidence="12 18" id="KW-0548">Nucleotidyltransferase</keyword>
<feature type="transmembrane region" description="Helical" evidence="19">
    <location>
        <begin position="195"/>
        <end position="217"/>
    </location>
</feature>
<evidence type="ECO:0000256" key="12">
    <source>
        <dbReference type="ARBA" id="ARBA00022695"/>
    </source>
</evidence>
<dbReference type="PANTHER" id="PTHR46382:SF1">
    <property type="entry name" value="PHOSPHATIDATE CYTIDYLYLTRANSFERASE"/>
    <property type="match status" value="1"/>
</dbReference>
<keyword evidence="10 18" id="KW-0808">Transferase</keyword>
<comment type="pathway">
    <text evidence="3 18">Phospholipid metabolism; CDP-diacylglycerol biosynthesis; CDP-diacylglycerol from sn-glycerol 3-phosphate: step 3/3.</text>
</comment>
<dbReference type="STRING" id="314278.NB231_01309"/>
<dbReference type="Proteomes" id="UP000003374">
    <property type="component" value="Unassembled WGS sequence"/>
</dbReference>
<evidence type="ECO:0000313" key="20">
    <source>
        <dbReference type="EMBL" id="EAR21506.1"/>
    </source>
</evidence>
<feature type="transmembrane region" description="Helical" evidence="19">
    <location>
        <begin position="166"/>
        <end position="183"/>
    </location>
</feature>
<feature type="transmembrane region" description="Helical" evidence="19">
    <location>
        <begin position="6"/>
        <end position="29"/>
    </location>
</feature>
<keyword evidence="13 19" id="KW-1133">Transmembrane helix</keyword>
<evidence type="ECO:0000256" key="16">
    <source>
        <dbReference type="ARBA" id="ARBA00023209"/>
    </source>
</evidence>
<name>A4BS27_9GAMM</name>
<evidence type="ECO:0000256" key="9">
    <source>
        <dbReference type="ARBA" id="ARBA00022516"/>
    </source>
</evidence>
<evidence type="ECO:0000256" key="3">
    <source>
        <dbReference type="ARBA" id="ARBA00005119"/>
    </source>
</evidence>
<dbReference type="eggNOG" id="COG0575">
    <property type="taxonomic scope" value="Bacteria"/>
</dbReference>
<evidence type="ECO:0000256" key="17">
    <source>
        <dbReference type="ARBA" id="ARBA00023264"/>
    </source>
</evidence>
<dbReference type="PROSITE" id="PS01315">
    <property type="entry name" value="CDS"/>
    <property type="match status" value="1"/>
</dbReference>
<evidence type="ECO:0000256" key="4">
    <source>
        <dbReference type="ARBA" id="ARBA00005189"/>
    </source>
</evidence>
<evidence type="ECO:0000256" key="6">
    <source>
        <dbReference type="ARBA" id="ARBA00012487"/>
    </source>
</evidence>
<keyword evidence="15 19" id="KW-0472">Membrane</keyword>
<dbReference type="EC" id="2.7.7.41" evidence="6 18"/>
<evidence type="ECO:0000256" key="2">
    <source>
        <dbReference type="ARBA" id="ARBA00004651"/>
    </source>
</evidence>
<feature type="transmembrane region" description="Helical" evidence="19">
    <location>
        <begin position="96"/>
        <end position="114"/>
    </location>
</feature>
<comment type="caution">
    <text evidence="20">The sequence shown here is derived from an EMBL/GenBank/DDBJ whole genome shotgun (WGS) entry which is preliminary data.</text>
</comment>
<reference evidence="20 21" key="1">
    <citation type="submission" date="2006-02" db="EMBL/GenBank/DDBJ databases">
        <authorList>
            <person name="Waterbury J."/>
            <person name="Ferriera S."/>
            <person name="Johnson J."/>
            <person name="Kravitz S."/>
            <person name="Halpern A."/>
            <person name="Remington K."/>
            <person name="Beeson K."/>
            <person name="Tran B."/>
            <person name="Rogers Y.-H."/>
            <person name="Friedman R."/>
            <person name="Venter J.C."/>
        </authorList>
    </citation>
    <scope>NUCLEOTIDE SEQUENCE [LARGE SCALE GENOMIC DNA]</scope>
    <source>
        <strain evidence="20 21">Nb-231</strain>
    </source>
</reference>
<comment type="subcellular location">
    <subcellularLocation>
        <location evidence="2">Cell membrane</location>
        <topology evidence="2">Multi-pass membrane protein</topology>
    </subcellularLocation>
</comment>
<evidence type="ECO:0000313" key="21">
    <source>
        <dbReference type="Proteomes" id="UP000003374"/>
    </source>
</evidence>
<keyword evidence="8" id="KW-1003">Cell membrane</keyword>
<evidence type="ECO:0000256" key="15">
    <source>
        <dbReference type="ARBA" id="ARBA00023136"/>
    </source>
</evidence>
<comment type="pathway">
    <text evidence="4">Lipid metabolism.</text>
</comment>
<feature type="transmembrane region" description="Helical" evidence="19">
    <location>
        <begin position="41"/>
        <end position="58"/>
    </location>
</feature>
<dbReference type="HOGENOM" id="CLU_037294_1_2_6"/>
<evidence type="ECO:0000256" key="7">
    <source>
        <dbReference type="ARBA" id="ARBA00019373"/>
    </source>
</evidence>
<evidence type="ECO:0000256" key="11">
    <source>
        <dbReference type="ARBA" id="ARBA00022692"/>
    </source>
</evidence>
<evidence type="ECO:0000256" key="8">
    <source>
        <dbReference type="ARBA" id="ARBA00022475"/>
    </source>
</evidence>
<keyword evidence="14" id="KW-0443">Lipid metabolism</keyword>
<dbReference type="UniPathway" id="UPA00557">
    <property type="reaction ID" value="UER00614"/>
</dbReference>
<evidence type="ECO:0000256" key="10">
    <source>
        <dbReference type="ARBA" id="ARBA00022679"/>
    </source>
</evidence>
<evidence type="ECO:0000256" key="5">
    <source>
        <dbReference type="ARBA" id="ARBA00010185"/>
    </source>
</evidence>
<evidence type="ECO:0000256" key="1">
    <source>
        <dbReference type="ARBA" id="ARBA00001698"/>
    </source>
</evidence>
<accession>A4BS27</accession>
<dbReference type="EMBL" id="AAOF01000008">
    <property type="protein sequence ID" value="EAR21506.1"/>
    <property type="molecule type" value="Genomic_DNA"/>
</dbReference>
<dbReference type="GO" id="GO:0004605">
    <property type="term" value="F:phosphatidate cytidylyltransferase activity"/>
    <property type="evidence" value="ECO:0007669"/>
    <property type="project" value="UniProtKB-EC"/>
</dbReference>
<keyword evidence="11 18" id="KW-0812">Transmembrane</keyword>
<comment type="catalytic activity">
    <reaction evidence="1 18">
        <text>a 1,2-diacyl-sn-glycero-3-phosphate + CTP + H(+) = a CDP-1,2-diacyl-sn-glycerol + diphosphate</text>
        <dbReference type="Rhea" id="RHEA:16229"/>
        <dbReference type="ChEBI" id="CHEBI:15378"/>
        <dbReference type="ChEBI" id="CHEBI:33019"/>
        <dbReference type="ChEBI" id="CHEBI:37563"/>
        <dbReference type="ChEBI" id="CHEBI:58332"/>
        <dbReference type="ChEBI" id="CHEBI:58608"/>
        <dbReference type="EC" id="2.7.7.41"/>
    </reaction>
</comment>
<dbReference type="PANTHER" id="PTHR46382">
    <property type="entry name" value="PHOSPHATIDATE CYTIDYLYLTRANSFERASE"/>
    <property type="match status" value="1"/>
</dbReference>
<dbReference type="InterPro" id="IPR000374">
    <property type="entry name" value="PC_trans"/>
</dbReference>
<evidence type="ECO:0000256" key="18">
    <source>
        <dbReference type="RuleBase" id="RU003938"/>
    </source>
</evidence>
<sequence length="262" mass="27795">MLWLVWLAPPALLSVAFAGVAVLGAWEWALLMNLTSHGSRLAYTFTILIIVFGGWLWLGSGGSAMPVLVVGALWWLVAIAWLVAFVRNPAKRRPPLLGFALIGAVVLVAFWFAIVATHDKEAFGSYWVTMLLFLVWGSDTGGYFAGRTWGRRKLAPRLSPGKTWEGVIGSMILGVLLGGVYYACGRALGFAPAGTSLIALLGLALLTIGISIVGDLFESMLKRQRGIKDSGGLLPGHGGVLDRIDGLLAAAPILALGVRGIS</sequence>
<keyword evidence="17" id="KW-1208">Phospholipid metabolism</keyword>
<dbReference type="GO" id="GO:0016024">
    <property type="term" value="P:CDP-diacylglycerol biosynthetic process"/>
    <property type="evidence" value="ECO:0007669"/>
    <property type="project" value="UniProtKB-UniPathway"/>
</dbReference>
<keyword evidence="9" id="KW-0444">Lipid biosynthesis</keyword>
<comment type="similarity">
    <text evidence="5 18">Belongs to the CDS family.</text>
</comment>
<dbReference type="GO" id="GO:0005886">
    <property type="term" value="C:plasma membrane"/>
    <property type="evidence" value="ECO:0007669"/>
    <property type="project" value="UniProtKB-SubCell"/>
</dbReference>
<organism evidence="20 21">
    <name type="scientific">Nitrococcus mobilis Nb-231</name>
    <dbReference type="NCBI Taxonomy" id="314278"/>
    <lineage>
        <taxon>Bacteria</taxon>
        <taxon>Pseudomonadati</taxon>
        <taxon>Pseudomonadota</taxon>
        <taxon>Gammaproteobacteria</taxon>
        <taxon>Chromatiales</taxon>
        <taxon>Ectothiorhodospiraceae</taxon>
        <taxon>Nitrococcus</taxon>
    </lineage>
</organism>
<protein>
    <recommendedName>
        <fullName evidence="7 18">Phosphatidate cytidylyltransferase</fullName>
        <ecNumber evidence="6 18">2.7.7.41</ecNumber>
    </recommendedName>
</protein>
<gene>
    <name evidence="20" type="ORF">NB231_01309</name>
</gene>
<evidence type="ECO:0000256" key="14">
    <source>
        <dbReference type="ARBA" id="ARBA00023098"/>
    </source>
</evidence>
<proteinExistence type="inferred from homology"/>
<keyword evidence="16" id="KW-0594">Phospholipid biosynthesis</keyword>
<dbReference type="Pfam" id="PF01148">
    <property type="entry name" value="CTP_transf_1"/>
    <property type="match status" value="1"/>
</dbReference>
<feature type="transmembrane region" description="Helical" evidence="19">
    <location>
        <begin position="126"/>
        <end position="145"/>
    </location>
</feature>
<feature type="transmembrane region" description="Helical" evidence="19">
    <location>
        <begin position="64"/>
        <end position="84"/>
    </location>
</feature>